<protein>
    <submittedName>
        <fullName evidence="3">META domain-containing protein</fullName>
    </submittedName>
</protein>
<dbReference type="EMBL" id="WTYJ01000001">
    <property type="protein sequence ID" value="MXO97481.1"/>
    <property type="molecule type" value="Genomic_DNA"/>
</dbReference>
<reference evidence="3 4" key="1">
    <citation type="submission" date="2019-12" db="EMBL/GenBank/DDBJ databases">
        <title>Genomic-based taxomic classification of the family Erythrobacteraceae.</title>
        <authorList>
            <person name="Xu L."/>
        </authorList>
    </citation>
    <scope>NUCLEOTIDE SEQUENCE [LARGE SCALE GENOMIC DNA]</scope>
    <source>
        <strain evidence="3 4">S36</strain>
    </source>
</reference>
<dbReference type="PANTHER" id="PTHR35535:SF1">
    <property type="entry name" value="HEAT SHOCK PROTEIN HSLJ"/>
    <property type="match status" value="1"/>
</dbReference>
<feature type="domain" description="DUF306" evidence="2">
    <location>
        <begin position="97"/>
        <end position="207"/>
    </location>
</feature>
<dbReference type="Pfam" id="PF03724">
    <property type="entry name" value="META"/>
    <property type="match status" value="1"/>
</dbReference>
<evidence type="ECO:0000313" key="3">
    <source>
        <dbReference type="EMBL" id="MXO97481.1"/>
    </source>
</evidence>
<feature type="chain" id="PRO_5026129801" evidence="1">
    <location>
        <begin position="27"/>
        <end position="212"/>
    </location>
</feature>
<dbReference type="InterPro" id="IPR005590">
    <property type="entry name" value="DUF333"/>
</dbReference>
<feature type="signal peptide" evidence="1">
    <location>
        <begin position="1"/>
        <end position="26"/>
    </location>
</feature>
<dbReference type="InterPro" id="IPR053147">
    <property type="entry name" value="Hsp_HslJ-like"/>
</dbReference>
<keyword evidence="1" id="KW-0732">Signal</keyword>
<organism evidence="3 4">
    <name type="scientific">Croceibacterium xixiisoli</name>
    <dbReference type="NCBI Taxonomy" id="1476466"/>
    <lineage>
        <taxon>Bacteria</taxon>
        <taxon>Pseudomonadati</taxon>
        <taxon>Pseudomonadota</taxon>
        <taxon>Alphaproteobacteria</taxon>
        <taxon>Sphingomonadales</taxon>
        <taxon>Erythrobacteraceae</taxon>
        <taxon>Croceibacterium</taxon>
    </lineage>
</organism>
<dbReference type="PANTHER" id="PTHR35535">
    <property type="entry name" value="HEAT SHOCK PROTEIN HSLJ"/>
    <property type="match status" value="1"/>
</dbReference>
<gene>
    <name evidence="3" type="ORF">GRI97_00575</name>
</gene>
<dbReference type="RefSeq" id="WP_161389222.1">
    <property type="nucleotide sequence ID" value="NZ_JBHSCP010000001.1"/>
</dbReference>
<dbReference type="Pfam" id="PF03891">
    <property type="entry name" value="DUF333"/>
    <property type="match status" value="1"/>
</dbReference>
<dbReference type="Proteomes" id="UP000469430">
    <property type="component" value="Unassembled WGS sequence"/>
</dbReference>
<evidence type="ECO:0000259" key="2">
    <source>
        <dbReference type="Pfam" id="PF03724"/>
    </source>
</evidence>
<dbReference type="AlphaFoldDB" id="A0A6I4TQV2"/>
<sequence length="212" mass="22694">MAAVSPRFARRLTALVLPLAAGVAGCTGPTEPAPGSSPPAVGMANPASVYCTQQGGRLEIRKGDGGDAGFCHLPDGRVVEEWEFFRASQSAATEEPERITEKYWKLVELNGQPVPALEREPHLILKAEGGRVNGYSGCNSFSGAYTLDEASSRISFAHIVSTQRGCAEGADVERAFGEALSRADSFSLKGDHMTLNRARMAPLARFEVVWLQ</sequence>
<dbReference type="PROSITE" id="PS51257">
    <property type="entry name" value="PROKAR_LIPOPROTEIN"/>
    <property type="match status" value="1"/>
</dbReference>
<dbReference type="InterPro" id="IPR038670">
    <property type="entry name" value="HslJ-like_sf"/>
</dbReference>
<dbReference type="Gene3D" id="2.40.128.270">
    <property type="match status" value="1"/>
</dbReference>
<comment type="caution">
    <text evidence="3">The sequence shown here is derived from an EMBL/GenBank/DDBJ whole genome shotgun (WGS) entry which is preliminary data.</text>
</comment>
<name>A0A6I4TQV2_9SPHN</name>
<evidence type="ECO:0000256" key="1">
    <source>
        <dbReference type="SAM" id="SignalP"/>
    </source>
</evidence>
<accession>A0A6I4TQV2</accession>
<dbReference type="InterPro" id="IPR005184">
    <property type="entry name" value="DUF306_Meta_HslJ"/>
</dbReference>
<keyword evidence="4" id="KW-1185">Reference proteome</keyword>
<evidence type="ECO:0000313" key="4">
    <source>
        <dbReference type="Proteomes" id="UP000469430"/>
    </source>
</evidence>
<dbReference type="OrthoDB" id="148878at2"/>
<proteinExistence type="predicted"/>